<dbReference type="InterPro" id="IPR041698">
    <property type="entry name" value="Methyltransf_25"/>
</dbReference>
<evidence type="ECO:0000259" key="1">
    <source>
        <dbReference type="Pfam" id="PF13649"/>
    </source>
</evidence>
<accession>A0A0G1HZ57</accession>
<gene>
    <name evidence="2" type="ORF">UW44_C0001G0003</name>
</gene>
<comment type="caution">
    <text evidence="2">The sequence shown here is derived from an EMBL/GenBank/DDBJ whole genome shotgun (WGS) entry which is preliminary data.</text>
</comment>
<dbReference type="InterPro" id="IPR029063">
    <property type="entry name" value="SAM-dependent_MTases_sf"/>
</dbReference>
<dbReference type="GO" id="GO:0032259">
    <property type="term" value="P:methylation"/>
    <property type="evidence" value="ECO:0007669"/>
    <property type="project" value="UniProtKB-KW"/>
</dbReference>
<dbReference type="AlphaFoldDB" id="A0A0G1HZ57"/>
<evidence type="ECO:0000313" key="2">
    <source>
        <dbReference type="EMBL" id="KKT52451.1"/>
    </source>
</evidence>
<protein>
    <submittedName>
        <fullName evidence="2">Methyltransferase type 11</fullName>
    </submittedName>
</protein>
<dbReference type="CDD" id="cd02440">
    <property type="entry name" value="AdoMet_MTases"/>
    <property type="match status" value="1"/>
</dbReference>
<reference evidence="2 3" key="1">
    <citation type="journal article" date="2015" name="Nature">
        <title>rRNA introns, odd ribosomes, and small enigmatic genomes across a large radiation of phyla.</title>
        <authorList>
            <person name="Brown C.T."/>
            <person name="Hug L.A."/>
            <person name="Thomas B.C."/>
            <person name="Sharon I."/>
            <person name="Castelle C.J."/>
            <person name="Singh A."/>
            <person name="Wilkins M.J."/>
            <person name="Williams K.H."/>
            <person name="Banfield J.F."/>
        </authorList>
    </citation>
    <scope>NUCLEOTIDE SEQUENCE [LARGE SCALE GENOMIC DNA]</scope>
</reference>
<dbReference type="SUPFAM" id="SSF53335">
    <property type="entry name" value="S-adenosyl-L-methionine-dependent methyltransferases"/>
    <property type="match status" value="1"/>
</dbReference>
<keyword evidence="2" id="KW-0808">Transferase</keyword>
<dbReference type="Pfam" id="PF13649">
    <property type="entry name" value="Methyltransf_25"/>
    <property type="match status" value="1"/>
</dbReference>
<dbReference type="STRING" id="1618387.UW44_C0001G0003"/>
<dbReference type="Gene3D" id="3.40.50.150">
    <property type="entry name" value="Vaccinia Virus protein VP39"/>
    <property type="match status" value="1"/>
</dbReference>
<sequence length="213" mass="23491">MDNRVFDGYPYGELGYPEMHQHLLPLLEAGQSALDLGFGTGHTCSPLAFAGLKIVGVDRNDGWLQYAEEAYFEAGLGGQLTLVSADALEYMRANQTKFNLVIMSDFLMFQVKTAGKELIRLAYDTLLPNGLIWITTLSTGDEFYSRMSQSQEPIDADTFMSYSHCGGSGPVCFYHPLEIETYLQSMGAKIIFQTETENTAGGVVNIVLVQKLS</sequence>
<dbReference type="EMBL" id="LCIH01000001">
    <property type="protein sequence ID" value="KKT52451.1"/>
    <property type="molecule type" value="Genomic_DNA"/>
</dbReference>
<name>A0A0G1HZ57_9BACT</name>
<dbReference type="Proteomes" id="UP000034006">
    <property type="component" value="Unassembled WGS sequence"/>
</dbReference>
<proteinExistence type="predicted"/>
<feature type="domain" description="Methyltransferase" evidence="1">
    <location>
        <begin position="34"/>
        <end position="130"/>
    </location>
</feature>
<dbReference type="GO" id="GO:0008168">
    <property type="term" value="F:methyltransferase activity"/>
    <property type="evidence" value="ECO:0007669"/>
    <property type="project" value="UniProtKB-KW"/>
</dbReference>
<keyword evidence="2" id="KW-0489">Methyltransferase</keyword>
<evidence type="ECO:0000313" key="3">
    <source>
        <dbReference type="Proteomes" id="UP000034006"/>
    </source>
</evidence>
<organism evidence="2 3">
    <name type="scientific">Candidatus Collierbacteria bacterium GW2011_GWB2_44_22</name>
    <dbReference type="NCBI Taxonomy" id="1618387"/>
    <lineage>
        <taxon>Bacteria</taxon>
        <taxon>Candidatus Collieribacteriota</taxon>
    </lineage>
</organism>